<keyword evidence="1" id="KW-0472">Membrane</keyword>
<proteinExistence type="predicted"/>
<protein>
    <submittedName>
        <fullName evidence="2">Uncharacterized protein</fullName>
    </submittedName>
</protein>
<keyword evidence="3" id="KW-1185">Reference proteome</keyword>
<dbReference type="SUPFAM" id="SSF54197">
    <property type="entry name" value="HIT-like"/>
    <property type="match status" value="1"/>
</dbReference>
<name>A0ABY7FUJ7_MYAAR</name>
<organism evidence="2 3">
    <name type="scientific">Mya arenaria</name>
    <name type="common">Soft-shell clam</name>
    <dbReference type="NCBI Taxonomy" id="6604"/>
    <lineage>
        <taxon>Eukaryota</taxon>
        <taxon>Metazoa</taxon>
        <taxon>Spiralia</taxon>
        <taxon>Lophotrochozoa</taxon>
        <taxon>Mollusca</taxon>
        <taxon>Bivalvia</taxon>
        <taxon>Autobranchia</taxon>
        <taxon>Heteroconchia</taxon>
        <taxon>Euheterodonta</taxon>
        <taxon>Imparidentia</taxon>
        <taxon>Neoheterodontei</taxon>
        <taxon>Myida</taxon>
        <taxon>Myoidea</taxon>
        <taxon>Myidae</taxon>
        <taxon>Mya</taxon>
    </lineage>
</organism>
<keyword evidence="1" id="KW-1133">Transmembrane helix</keyword>
<evidence type="ECO:0000256" key="1">
    <source>
        <dbReference type="SAM" id="Phobius"/>
    </source>
</evidence>
<keyword evidence="1" id="KW-0812">Transmembrane</keyword>
<dbReference type="PANTHER" id="PTHR34714:SF3">
    <property type="match status" value="1"/>
</dbReference>
<dbReference type="PANTHER" id="PTHR34714">
    <property type="entry name" value="EGF-LIKE DOMAIN-CONTAINING PROTEIN"/>
    <property type="match status" value="1"/>
</dbReference>
<dbReference type="InterPro" id="IPR036265">
    <property type="entry name" value="HIT-like_sf"/>
</dbReference>
<accession>A0ABY7FUJ7</accession>
<feature type="transmembrane region" description="Helical" evidence="1">
    <location>
        <begin position="31"/>
        <end position="51"/>
    </location>
</feature>
<reference evidence="2" key="1">
    <citation type="submission" date="2022-11" db="EMBL/GenBank/DDBJ databases">
        <title>Centuries of genome instability and evolution in soft-shell clam transmissible cancer (bioRxiv).</title>
        <authorList>
            <person name="Hart S.F.M."/>
            <person name="Yonemitsu M.A."/>
            <person name="Giersch R.M."/>
            <person name="Beal B.F."/>
            <person name="Arriagada G."/>
            <person name="Davis B.W."/>
            <person name="Ostrander E.A."/>
            <person name="Goff S.P."/>
            <person name="Metzger M.J."/>
        </authorList>
    </citation>
    <scope>NUCLEOTIDE SEQUENCE</scope>
    <source>
        <strain evidence="2">MELC-2E11</strain>
        <tissue evidence="2">Siphon/mantle</tissue>
    </source>
</reference>
<sequence length="466" mass="54205">MRKLYYRTMRICAGVWAGSIMGPPSAGRGQWLRWLMSLSLFMLCVMMYIAFSNMSLPPVIQMGISDWAPYRTHPLKDKGWFERTCLQGTGPLGLEGIPDVIVDWRHSKHVECRDLYLTFIKLLEVRQEEGSVDLPDPFKVKVRSWLANDNSLFQHIYDQRMVFIRNKYTREENVFNPLRSKRPLPKLEKPERQYIEELSTQTKEGCDFCRYHEYTARDSLGRVEGLHSFTAANTFKLDRWHDLVLLKKHHPINWTQEEFLDLMETLLKWFEKVNQADQNYVYPSAIWDLLPHAGASQVHPHLHSFMDKERYQGFQDQWREAAMRYSGDFPKRNYFSDLIQLHAIMGLTVQYGSAVAFANIVPKKDNEMVIVSERADRDFFLLWYFVLRGFLDDMQNGTMCFSSGAAFPSMTGDTSSQSLPAYVRIITRGIVSDNRADISSLELFTTPNANTDPFHVISVMKESVLK</sequence>
<dbReference type="EMBL" id="CP111025">
    <property type="protein sequence ID" value="WAR25307.1"/>
    <property type="molecule type" value="Genomic_DNA"/>
</dbReference>
<dbReference type="Proteomes" id="UP001164746">
    <property type="component" value="Chromosome 14"/>
</dbReference>
<gene>
    <name evidence="2" type="ORF">MAR_011011</name>
</gene>
<evidence type="ECO:0000313" key="2">
    <source>
        <dbReference type="EMBL" id="WAR25307.1"/>
    </source>
</evidence>
<evidence type="ECO:0000313" key="3">
    <source>
        <dbReference type="Proteomes" id="UP001164746"/>
    </source>
</evidence>